<feature type="transmembrane region" description="Helical" evidence="1">
    <location>
        <begin position="167"/>
        <end position="190"/>
    </location>
</feature>
<dbReference type="RefSeq" id="WP_210659210.1">
    <property type="nucleotide sequence ID" value="NZ_JAGKSP010000005.1"/>
</dbReference>
<proteinExistence type="predicted"/>
<evidence type="ECO:0000313" key="2">
    <source>
        <dbReference type="EMBL" id="MBP3964162.1"/>
    </source>
</evidence>
<sequence>MNMVQNVVKMYARDKFGWFILPWVILLSSFVVNLLIASLLPIDEKLVTGGLMSIFIYMMVVGIISLSQNFPFALGLSVRRRDFFLGSMLMISLLSTGISIILCLLSYIESSVIDGWGVQLYFFHLPYLSDGNVFSEFVIYFSCMVSLYMTGFLCASVHRRFGRNGMYVLSIAAVLLITILFYVINYMGWWSTIFHFFGDHTAVQLAEMLLPITVCLSIVAYLLLRRATV</sequence>
<evidence type="ECO:0008006" key="4">
    <source>
        <dbReference type="Google" id="ProtNLM"/>
    </source>
</evidence>
<evidence type="ECO:0000256" key="1">
    <source>
        <dbReference type="SAM" id="Phobius"/>
    </source>
</evidence>
<protein>
    <recommendedName>
        <fullName evidence="4">ABC transporter permease</fullName>
    </recommendedName>
</protein>
<dbReference type="EMBL" id="JAGKSP010000005">
    <property type="protein sequence ID" value="MBP3964162.1"/>
    <property type="molecule type" value="Genomic_DNA"/>
</dbReference>
<keyword evidence="1" id="KW-0472">Membrane</keyword>
<feature type="transmembrane region" description="Helical" evidence="1">
    <location>
        <begin position="202"/>
        <end position="224"/>
    </location>
</feature>
<dbReference type="Proteomes" id="UP000673394">
    <property type="component" value="Unassembled WGS sequence"/>
</dbReference>
<keyword evidence="1" id="KW-0812">Transmembrane</keyword>
<evidence type="ECO:0000313" key="3">
    <source>
        <dbReference type="Proteomes" id="UP000673394"/>
    </source>
</evidence>
<feature type="transmembrane region" description="Helical" evidence="1">
    <location>
        <begin position="137"/>
        <end position="155"/>
    </location>
</feature>
<feature type="transmembrane region" description="Helical" evidence="1">
    <location>
        <begin position="83"/>
        <end position="108"/>
    </location>
</feature>
<keyword evidence="3" id="KW-1185">Reference proteome</keyword>
<feature type="transmembrane region" description="Helical" evidence="1">
    <location>
        <begin position="54"/>
        <end position="76"/>
    </location>
</feature>
<organism evidence="2 3">
    <name type="scientific">Paenibacillus lignilyticus</name>
    <dbReference type="NCBI Taxonomy" id="1172615"/>
    <lineage>
        <taxon>Bacteria</taxon>
        <taxon>Bacillati</taxon>
        <taxon>Bacillota</taxon>
        <taxon>Bacilli</taxon>
        <taxon>Bacillales</taxon>
        <taxon>Paenibacillaceae</taxon>
        <taxon>Paenibacillus</taxon>
    </lineage>
</organism>
<comment type="caution">
    <text evidence="2">The sequence shown here is derived from an EMBL/GenBank/DDBJ whole genome shotgun (WGS) entry which is preliminary data.</text>
</comment>
<gene>
    <name evidence="2" type="ORF">I8J30_15705</name>
</gene>
<accession>A0ABS5CDU2</accession>
<feature type="transmembrane region" description="Helical" evidence="1">
    <location>
        <begin position="20"/>
        <end position="42"/>
    </location>
</feature>
<reference evidence="2 3" key="1">
    <citation type="submission" date="2021-04" db="EMBL/GenBank/DDBJ databases">
        <title>Paenibacillus sp. DLE-14 whole genome sequence.</title>
        <authorList>
            <person name="Ham Y.J."/>
        </authorList>
    </citation>
    <scope>NUCLEOTIDE SEQUENCE [LARGE SCALE GENOMIC DNA]</scope>
    <source>
        <strain evidence="2 3">DLE-14</strain>
    </source>
</reference>
<keyword evidence="1" id="KW-1133">Transmembrane helix</keyword>
<name>A0ABS5CDU2_9BACL</name>